<proteinExistence type="predicted"/>
<reference evidence="4" key="1">
    <citation type="submission" date="2022-04" db="EMBL/GenBank/DDBJ databases">
        <title>Roseomonas acroporae sp. nov., isolated from coral Acropora digitifera.</title>
        <authorList>
            <person name="Sun H."/>
        </authorList>
    </citation>
    <scope>NUCLEOTIDE SEQUENCE</scope>
    <source>
        <strain evidence="4">NAR14</strain>
    </source>
</reference>
<keyword evidence="2" id="KW-0464">Manganese</keyword>
<feature type="binding site" evidence="2">
    <location>
        <position position="114"/>
    </location>
    <ligand>
        <name>Mn(2+)</name>
        <dbReference type="ChEBI" id="CHEBI:29035"/>
        <label>2</label>
    </ligand>
</feature>
<dbReference type="InterPro" id="IPR011650">
    <property type="entry name" value="Peptidase_M20_dimer"/>
</dbReference>
<sequence length="402" mass="43251">MTASATANATLRERLDALHPEMTAWRRDFHAHPEIGYEEHRTSEIVAAKLAEWGIEVHRGLGGTGVVGVLRGRRSGAGGNRAIGLRADMDALPMQEANPDLPHRSATPGRMHACGHDGHTTMLLGAARVLAETRDFAGTVHLIFQPAEEGLAGAKAMLDDGLFERFPCDAVYGIHNDPYVDLGRVLVHKGTALAAIDYFRLVVRGRSSHGAQPHRGIDTVAVTAQIVNVLHALVARHIDPLETAIVSIGQIHGGTSDIVIPETVELRGSVRTLKPEIRDRVETLFDNAVRHTAAAQGATVELEYRRAYPATVNTPEETERAARCAAAVLGGEQALVRDAPPLTAGEDFAFFLERVPGAYLMFGQRGPERGGVPVHNPGYDFNDDLLPIGAAYLAGMVQQELG</sequence>
<evidence type="ECO:0000313" key="4">
    <source>
        <dbReference type="EMBL" id="MCK8787411.1"/>
    </source>
</evidence>
<dbReference type="EMBL" id="JALPRX010000122">
    <property type="protein sequence ID" value="MCK8787411.1"/>
    <property type="molecule type" value="Genomic_DNA"/>
</dbReference>
<feature type="domain" description="Peptidase M20 dimerisation" evidence="3">
    <location>
        <begin position="198"/>
        <end position="293"/>
    </location>
</feature>
<organism evidence="4 5">
    <name type="scientific">Roseomonas acroporae</name>
    <dbReference type="NCBI Taxonomy" id="2937791"/>
    <lineage>
        <taxon>Bacteria</taxon>
        <taxon>Pseudomonadati</taxon>
        <taxon>Pseudomonadota</taxon>
        <taxon>Alphaproteobacteria</taxon>
        <taxon>Acetobacterales</taxon>
        <taxon>Roseomonadaceae</taxon>
        <taxon>Roseomonas</taxon>
    </lineage>
</organism>
<dbReference type="CDD" id="cd05666">
    <property type="entry name" value="M20_Acy1-like"/>
    <property type="match status" value="1"/>
</dbReference>
<dbReference type="GO" id="GO:0046872">
    <property type="term" value="F:metal ion binding"/>
    <property type="evidence" value="ECO:0007669"/>
    <property type="project" value="UniProtKB-KW"/>
</dbReference>
<dbReference type="FunFam" id="3.30.70.360:FF:000001">
    <property type="entry name" value="N-acetyldiaminopimelate deacetylase"/>
    <property type="match status" value="1"/>
</dbReference>
<dbReference type="Gene3D" id="3.30.70.360">
    <property type="match status" value="1"/>
</dbReference>
<feature type="binding site" evidence="2">
    <location>
        <position position="149"/>
    </location>
    <ligand>
        <name>Mn(2+)</name>
        <dbReference type="ChEBI" id="CHEBI:29035"/>
        <label>2</label>
    </ligand>
</feature>
<dbReference type="PANTHER" id="PTHR11014">
    <property type="entry name" value="PEPTIDASE M20 FAMILY MEMBER"/>
    <property type="match status" value="1"/>
</dbReference>
<feature type="binding site" evidence="2">
    <location>
        <position position="375"/>
    </location>
    <ligand>
        <name>Mn(2+)</name>
        <dbReference type="ChEBI" id="CHEBI:29035"/>
        <label>2</label>
    </ligand>
</feature>
<keyword evidence="2" id="KW-0479">Metal-binding</keyword>
<dbReference type="PANTHER" id="PTHR11014:SF63">
    <property type="entry name" value="METALLOPEPTIDASE, PUTATIVE (AFU_ORTHOLOGUE AFUA_6G09600)-RELATED"/>
    <property type="match status" value="1"/>
</dbReference>
<keyword evidence="5" id="KW-1185">Reference proteome</keyword>
<evidence type="ECO:0000313" key="5">
    <source>
        <dbReference type="Proteomes" id="UP001139516"/>
    </source>
</evidence>
<protein>
    <submittedName>
        <fullName evidence="4">M20 family metallopeptidase</fullName>
    </submittedName>
</protein>
<name>A0A9X1YJP0_9PROT</name>
<dbReference type="GO" id="GO:0019877">
    <property type="term" value="P:diaminopimelate biosynthetic process"/>
    <property type="evidence" value="ECO:0007669"/>
    <property type="project" value="UniProtKB-ARBA"/>
</dbReference>
<gene>
    <name evidence="4" type="ORF">M0638_23865</name>
</gene>
<dbReference type="InterPro" id="IPR017439">
    <property type="entry name" value="Amidohydrolase"/>
</dbReference>
<dbReference type="Proteomes" id="UP001139516">
    <property type="component" value="Unassembled WGS sequence"/>
</dbReference>
<dbReference type="Pfam" id="PF01546">
    <property type="entry name" value="Peptidase_M20"/>
    <property type="match status" value="1"/>
</dbReference>
<evidence type="ECO:0000256" key="2">
    <source>
        <dbReference type="PIRSR" id="PIRSR005962-1"/>
    </source>
</evidence>
<dbReference type="Gene3D" id="3.40.630.10">
    <property type="entry name" value="Zn peptidases"/>
    <property type="match status" value="1"/>
</dbReference>
<evidence type="ECO:0000256" key="1">
    <source>
        <dbReference type="ARBA" id="ARBA00022801"/>
    </source>
</evidence>
<dbReference type="PIRSF" id="PIRSF005962">
    <property type="entry name" value="Pept_M20D_amidohydro"/>
    <property type="match status" value="1"/>
</dbReference>
<dbReference type="SUPFAM" id="SSF55031">
    <property type="entry name" value="Bacterial exopeptidase dimerisation domain"/>
    <property type="match status" value="1"/>
</dbReference>
<comment type="cofactor">
    <cofactor evidence="2">
        <name>Mn(2+)</name>
        <dbReference type="ChEBI" id="CHEBI:29035"/>
    </cofactor>
    <text evidence="2">The Mn(2+) ion enhances activity.</text>
</comment>
<dbReference type="Pfam" id="PF07687">
    <property type="entry name" value="M20_dimer"/>
    <property type="match status" value="1"/>
</dbReference>
<accession>A0A9X1YJP0</accession>
<dbReference type="SUPFAM" id="SSF53187">
    <property type="entry name" value="Zn-dependent exopeptidases"/>
    <property type="match status" value="1"/>
</dbReference>
<evidence type="ECO:0000259" key="3">
    <source>
        <dbReference type="Pfam" id="PF07687"/>
    </source>
</evidence>
<comment type="caution">
    <text evidence="4">The sequence shown here is derived from an EMBL/GenBank/DDBJ whole genome shotgun (WGS) entry which is preliminary data.</text>
</comment>
<keyword evidence="1" id="KW-0378">Hydrolase</keyword>
<dbReference type="InterPro" id="IPR002933">
    <property type="entry name" value="Peptidase_M20"/>
</dbReference>
<dbReference type="InterPro" id="IPR036264">
    <property type="entry name" value="Bact_exopeptidase_dim_dom"/>
</dbReference>
<dbReference type="AlphaFoldDB" id="A0A9X1YJP0"/>
<feature type="binding site" evidence="2">
    <location>
        <position position="116"/>
    </location>
    <ligand>
        <name>Mn(2+)</name>
        <dbReference type="ChEBI" id="CHEBI:29035"/>
        <label>2</label>
    </ligand>
</feature>
<dbReference type="NCBIfam" id="TIGR01891">
    <property type="entry name" value="amidohydrolases"/>
    <property type="match status" value="1"/>
</dbReference>
<dbReference type="RefSeq" id="WP_248669462.1">
    <property type="nucleotide sequence ID" value="NZ_JALPRX010000122.1"/>
</dbReference>
<dbReference type="GO" id="GO:0050118">
    <property type="term" value="F:N-acetyldiaminopimelate deacetylase activity"/>
    <property type="evidence" value="ECO:0007669"/>
    <property type="project" value="UniProtKB-ARBA"/>
</dbReference>
<feature type="binding site" evidence="2">
    <location>
        <position position="175"/>
    </location>
    <ligand>
        <name>Mn(2+)</name>
        <dbReference type="ChEBI" id="CHEBI:29035"/>
        <label>2</label>
    </ligand>
</feature>